<keyword evidence="1" id="KW-0812">Transmembrane</keyword>
<evidence type="ECO:0000313" key="4">
    <source>
        <dbReference type="Proteomes" id="UP001524502"/>
    </source>
</evidence>
<evidence type="ECO:0000313" key="3">
    <source>
        <dbReference type="EMBL" id="MCQ4635294.1"/>
    </source>
</evidence>
<evidence type="ECO:0000259" key="2">
    <source>
        <dbReference type="Pfam" id="PF00535"/>
    </source>
</evidence>
<feature type="transmembrane region" description="Helical" evidence="1">
    <location>
        <begin position="269"/>
        <end position="294"/>
    </location>
</feature>
<feature type="transmembrane region" description="Helical" evidence="1">
    <location>
        <begin position="236"/>
        <end position="257"/>
    </location>
</feature>
<dbReference type="PANTHER" id="PTHR48090:SF8">
    <property type="entry name" value="GLYCOSYLTRANSFERASE CSBB-RELATED"/>
    <property type="match status" value="1"/>
</dbReference>
<reference evidence="3 4" key="1">
    <citation type="submission" date="2022-06" db="EMBL/GenBank/DDBJ databases">
        <title>Isolation of gut microbiota from human fecal samples.</title>
        <authorList>
            <person name="Pamer E.G."/>
            <person name="Barat B."/>
            <person name="Waligurski E."/>
            <person name="Medina S."/>
            <person name="Paddock L."/>
            <person name="Mostad J."/>
        </authorList>
    </citation>
    <scope>NUCLEOTIDE SEQUENCE [LARGE SCALE GENOMIC DNA]</scope>
    <source>
        <strain evidence="3 4">SL.3.17</strain>
    </source>
</reference>
<keyword evidence="1" id="KW-1133">Transmembrane helix</keyword>
<gene>
    <name evidence="3" type="ORF">NE619_00930</name>
</gene>
<dbReference type="InterPro" id="IPR029044">
    <property type="entry name" value="Nucleotide-diphossugar_trans"/>
</dbReference>
<protein>
    <submittedName>
        <fullName evidence="3">Glycosyltransferase family 2 protein</fullName>
    </submittedName>
</protein>
<dbReference type="InterPro" id="IPR001173">
    <property type="entry name" value="Glyco_trans_2-like"/>
</dbReference>
<comment type="caution">
    <text evidence="3">The sequence shown here is derived from an EMBL/GenBank/DDBJ whole genome shotgun (WGS) entry which is preliminary data.</text>
</comment>
<feature type="domain" description="Glycosyltransferase 2-like" evidence="2">
    <location>
        <begin position="10"/>
        <end position="173"/>
    </location>
</feature>
<dbReference type="SUPFAM" id="SSF53448">
    <property type="entry name" value="Nucleotide-diphospho-sugar transferases"/>
    <property type="match status" value="1"/>
</dbReference>
<accession>A0ABT1RJE0</accession>
<evidence type="ECO:0000256" key="1">
    <source>
        <dbReference type="SAM" id="Phobius"/>
    </source>
</evidence>
<dbReference type="Gene3D" id="3.90.550.10">
    <property type="entry name" value="Spore Coat Polysaccharide Biosynthesis Protein SpsA, Chain A"/>
    <property type="match status" value="1"/>
</dbReference>
<name>A0ABT1RJE0_9FIRM</name>
<dbReference type="EMBL" id="JANFXK010000001">
    <property type="protein sequence ID" value="MCQ4635294.1"/>
    <property type="molecule type" value="Genomic_DNA"/>
</dbReference>
<proteinExistence type="predicted"/>
<keyword evidence="4" id="KW-1185">Reference proteome</keyword>
<dbReference type="RefSeq" id="WP_256130491.1">
    <property type="nucleotide sequence ID" value="NZ_JANFXK010000001.1"/>
</dbReference>
<dbReference type="Pfam" id="PF00535">
    <property type="entry name" value="Glycos_transf_2"/>
    <property type="match status" value="1"/>
</dbReference>
<sequence>MNEKKKQKLSVIVPCYNEEKVLRLFHGALIKQLRQLDPEKYDYELIFVNDGSRDKTLALILEFAAGNDCLKYISFSRNFGKEAAMLAGLEHASGDCAVIMDADLQHPPALIHQMLEKYEEGYDQVIAKRDRKGEPKKAAFFARTYYKLVNKMVDVHMVDGAGDFRLLSRETIDAVLSLKETNRFSKGIFSWVGFNQTYIEYANRQRTFDDSRWSFKRLLRYGIDGVVSFNVQPLRLCVYLGGVLLAISMLYLVYLFVRILIYGVDVPGYFTTITLIAVLGGVQLISLGIIGEYVGRIYAEVKKRPIYIVAKTNIRKTNISKTSIREK</sequence>
<dbReference type="CDD" id="cd04187">
    <property type="entry name" value="DPM1_like_bac"/>
    <property type="match status" value="1"/>
</dbReference>
<dbReference type="Proteomes" id="UP001524502">
    <property type="component" value="Unassembled WGS sequence"/>
</dbReference>
<dbReference type="InterPro" id="IPR050256">
    <property type="entry name" value="Glycosyltransferase_2"/>
</dbReference>
<keyword evidence="1" id="KW-0472">Membrane</keyword>
<dbReference type="PANTHER" id="PTHR48090">
    <property type="entry name" value="UNDECAPRENYL-PHOSPHATE 4-DEOXY-4-FORMAMIDO-L-ARABINOSE TRANSFERASE-RELATED"/>
    <property type="match status" value="1"/>
</dbReference>
<organism evidence="3 4">
    <name type="scientific">Anaerovorax odorimutans</name>
    <dbReference type="NCBI Taxonomy" id="109327"/>
    <lineage>
        <taxon>Bacteria</taxon>
        <taxon>Bacillati</taxon>
        <taxon>Bacillota</taxon>
        <taxon>Clostridia</taxon>
        <taxon>Peptostreptococcales</taxon>
        <taxon>Anaerovoracaceae</taxon>
        <taxon>Anaerovorax</taxon>
    </lineage>
</organism>